<feature type="domain" description="Response regulatory" evidence="4">
    <location>
        <begin position="1"/>
        <end position="60"/>
    </location>
</feature>
<comment type="caution">
    <text evidence="5">The sequence shown here is derived from an EMBL/GenBank/DDBJ whole genome shotgun (WGS) entry which is preliminary data.</text>
</comment>
<dbReference type="SUPFAM" id="SSF52172">
    <property type="entry name" value="CheY-like"/>
    <property type="match status" value="1"/>
</dbReference>
<sequence length="60" mass="6766">MALATSRHYDLVLMDVQMPEMDGLEATRRIRAQTLQSELPILAMTANAFEEDRRACLAAE</sequence>
<keyword evidence="2" id="KW-0902">Two-component regulatory system</keyword>
<evidence type="ECO:0000259" key="4">
    <source>
        <dbReference type="PROSITE" id="PS50110"/>
    </source>
</evidence>
<dbReference type="Gene3D" id="3.40.50.2300">
    <property type="match status" value="1"/>
</dbReference>
<dbReference type="GO" id="GO:0000160">
    <property type="term" value="P:phosphorelay signal transduction system"/>
    <property type="evidence" value="ECO:0007669"/>
    <property type="project" value="UniProtKB-KW"/>
</dbReference>
<reference evidence="5 6" key="1">
    <citation type="submission" date="2018-01" db="EMBL/GenBank/DDBJ databases">
        <title>The complete genome sequence of Chromatium okenii LaCa, a purple sulfur bacterium with a turbulent life.</title>
        <authorList>
            <person name="Luedin S.M."/>
            <person name="Liechti N."/>
            <person name="Storelli N."/>
            <person name="Danza F."/>
            <person name="Wittwer M."/>
            <person name="Pothier J.F."/>
            <person name="Tonolla M.A."/>
        </authorList>
    </citation>
    <scope>NUCLEOTIDE SEQUENCE [LARGE SCALE GENOMIC DNA]</scope>
    <source>
        <strain evidence="5 6">LaCa</strain>
    </source>
</reference>
<keyword evidence="6" id="KW-1185">Reference proteome</keyword>
<dbReference type="PANTHER" id="PTHR45339:SF1">
    <property type="entry name" value="HYBRID SIGNAL TRANSDUCTION HISTIDINE KINASE J"/>
    <property type="match status" value="1"/>
</dbReference>
<accession>A0A2S7XVC8</accession>
<keyword evidence="1 3" id="KW-0597">Phosphoprotein</keyword>
<proteinExistence type="predicted"/>
<dbReference type="Pfam" id="PF00072">
    <property type="entry name" value="Response_reg"/>
    <property type="match status" value="1"/>
</dbReference>
<dbReference type="OrthoDB" id="9800897at2"/>
<dbReference type="PROSITE" id="PS50110">
    <property type="entry name" value="RESPONSE_REGULATORY"/>
    <property type="match status" value="1"/>
</dbReference>
<protein>
    <recommendedName>
        <fullName evidence="4">Response regulatory domain-containing protein</fullName>
    </recommendedName>
</protein>
<evidence type="ECO:0000313" key="6">
    <source>
        <dbReference type="Proteomes" id="UP000239936"/>
    </source>
</evidence>
<dbReference type="PANTHER" id="PTHR45339">
    <property type="entry name" value="HYBRID SIGNAL TRANSDUCTION HISTIDINE KINASE J"/>
    <property type="match status" value="1"/>
</dbReference>
<dbReference type="AlphaFoldDB" id="A0A2S7XVC8"/>
<evidence type="ECO:0000313" key="5">
    <source>
        <dbReference type="EMBL" id="PQJ97636.1"/>
    </source>
</evidence>
<gene>
    <name evidence="5" type="ORF">CXB77_00535</name>
</gene>
<dbReference type="CDD" id="cd17546">
    <property type="entry name" value="REC_hyHK_CKI1_RcsC-like"/>
    <property type="match status" value="1"/>
</dbReference>
<dbReference type="EMBL" id="PPGH01000006">
    <property type="protein sequence ID" value="PQJ97636.1"/>
    <property type="molecule type" value="Genomic_DNA"/>
</dbReference>
<dbReference type="InterPro" id="IPR001789">
    <property type="entry name" value="Sig_transdc_resp-reg_receiver"/>
</dbReference>
<dbReference type="InterPro" id="IPR011006">
    <property type="entry name" value="CheY-like_superfamily"/>
</dbReference>
<evidence type="ECO:0000256" key="2">
    <source>
        <dbReference type="ARBA" id="ARBA00023012"/>
    </source>
</evidence>
<organism evidence="5 6">
    <name type="scientific">Chromatium okenii</name>
    <dbReference type="NCBI Taxonomy" id="61644"/>
    <lineage>
        <taxon>Bacteria</taxon>
        <taxon>Pseudomonadati</taxon>
        <taxon>Pseudomonadota</taxon>
        <taxon>Gammaproteobacteria</taxon>
        <taxon>Chromatiales</taxon>
        <taxon>Chromatiaceae</taxon>
        <taxon>Chromatium</taxon>
    </lineage>
</organism>
<feature type="modified residue" description="4-aspartylphosphate" evidence="3">
    <location>
        <position position="15"/>
    </location>
</feature>
<name>A0A2S7XVC8_9GAMM</name>
<evidence type="ECO:0000256" key="1">
    <source>
        <dbReference type="ARBA" id="ARBA00022553"/>
    </source>
</evidence>
<dbReference type="Proteomes" id="UP000239936">
    <property type="component" value="Unassembled WGS sequence"/>
</dbReference>
<evidence type="ECO:0000256" key="3">
    <source>
        <dbReference type="PROSITE-ProRule" id="PRU00169"/>
    </source>
</evidence>
<dbReference type="RefSeq" id="WP_105072381.1">
    <property type="nucleotide sequence ID" value="NZ_PPGH01000006.1"/>
</dbReference>